<accession>A0A1F5V5T7</accession>
<gene>
    <name evidence="2" type="ORF">A2Y62_03820</name>
</gene>
<reference evidence="2 3" key="1">
    <citation type="journal article" date="2016" name="Nat. Commun.">
        <title>Thousands of microbial genomes shed light on interconnected biogeochemical processes in an aquifer system.</title>
        <authorList>
            <person name="Anantharaman K."/>
            <person name="Brown C.T."/>
            <person name="Hug L.A."/>
            <person name="Sharon I."/>
            <person name="Castelle C.J."/>
            <person name="Probst A.J."/>
            <person name="Thomas B.C."/>
            <person name="Singh A."/>
            <person name="Wilkins M.J."/>
            <person name="Karaoz U."/>
            <person name="Brodie E.L."/>
            <person name="Williams K.H."/>
            <person name="Hubbard S.S."/>
            <person name="Banfield J.F."/>
        </authorList>
    </citation>
    <scope>NUCLEOTIDE SEQUENCE [LARGE SCALE GENOMIC DNA]</scope>
</reference>
<dbReference type="EMBL" id="MFGW01000237">
    <property type="protein sequence ID" value="OGF58648.1"/>
    <property type="molecule type" value="Genomic_DNA"/>
</dbReference>
<feature type="transmembrane region" description="Helical" evidence="1">
    <location>
        <begin position="12"/>
        <end position="35"/>
    </location>
</feature>
<evidence type="ECO:0000313" key="3">
    <source>
        <dbReference type="Proteomes" id="UP000178943"/>
    </source>
</evidence>
<protein>
    <submittedName>
        <fullName evidence="2">Uncharacterized protein</fullName>
    </submittedName>
</protein>
<keyword evidence="1" id="KW-0812">Transmembrane</keyword>
<dbReference type="AlphaFoldDB" id="A0A1F5V5T7"/>
<evidence type="ECO:0000313" key="2">
    <source>
        <dbReference type="EMBL" id="OGF58648.1"/>
    </source>
</evidence>
<organism evidence="2 3">
    <name type="scientific">Candidatus Fischerbacteria bacterium RBG_13_37_8</name>
    <dbReference type="NCBI Taxonomy" id="1817863"/>
    <lineage>
        <taxon>Bacteria</taxon>
        <taxon>Candidatus Fischeribacteriota</taxon>
    </lineage>
</organism>
<sequence length="215" mass="24858">MALNIRNMKISARIIIGFLTGGILVLLVIALNIPYTTRQVYTDVEYLAVFDNEKEIELENPGQVKKVQIANEYFVNKSGCRNYLVFPPSRCWFVIENADTADGIFKIQVIIIMRDGDSVTKKKEILIPAGEERRVEVDTENRIQGYRYYVTPPLKEVEERLDMRNSNLVSGCIQSEQNGEMVKYCKVNKIRTSKKFKITKRSFLQRMFNKSADKE</sequence>
<dbReference type="Proteomes" id="UP000178943">
    <property type="component" value="Unassembled WGS sequence"/>
</dbReference>
<proteinExistence type="predicted"/>
<evidence type="ECO:0000256" key="1">
    <source>
        <dbReference type="SAM" id="Phobius"/>
    </source>
</evidence>
<comment type="caution">
    <text evidence="2">The sequence shown here is derived from an EMBL/GenBank/DDBJ whole genome shotgun (WGS) entry which is preliminary data.</text>
</comment>
<keyword evidence="1" id="KW-1133">Transmembrane helix</keyword>
<keyword evidence="1" id="KW-0472">Membrane</keyword>
<name>A0A1F5V5T7_9BACT</name>